<gene>
    <name evidence="2" type="ORF">IXB50_12990</name>
</gene>
<reference evidence="2" key="1">
    <citation type="submission" date="2020-11" db="EMBL/GenBank/DDBJ databases">
        <authorList>
            <person name="Konstantinou D."/>
            <person name="Gkelis S."/>
            <person name="Popin R."/>
            <person name="Fewer D."/>
            <person name="Sivonen K."/>
        </authorList>
    </citation>
    <scope>NUCLEOTIDE SEQUENCE</scope>
    <source>
        <strain evidence="2">TAU-MAC 1115</strain>
    </source>
</reference>
<dbReference type="AlphaFoldDB" id="A0A947DG73"/>
<feature type="signal peptide" evidence="1">
    <location>
        <begin position="1"/>
        <end position="23"/>
    </location>
</feature>
<evidence type="ECO:0000313" key="2">
    <source>
        <dbReference type="EMBL" id="MBT9316340.1"/>
    </source>
</evidence>
<dbReference type="Proteomes" id="UP000717364">
    <property type="component" value="Unassembled WGS sequence"/>
</dbReference>
<keyword evidence="3" id="KW-1185">Reference proteome</keyword>
<accession>A0A947DG73</accession>
<feature type="chain" id="PRO_5038082873" description="Lipoprotein" evidence="1">
    <location>
        <begin position="24"/>
        <end position="165"/>
    </location>
</feature>
<dbReference type="PROSITE" id="PS51257">
    <property type="entry name" value="PROKAR_LIPOPROTEIN"/>
    <property type="match status" value="1"/>
</dbReference>
<proteinExistence type="predicted"/>
<reference evidence="2" key="2">
    <citation type="journal article" date="2021" name="Mar. Drugs">
        <title>Genome Reduction and Secondary Metabolism of the Marine Sponge-Associated Cyanobacterium Leptothoe.</title>
        <authorList>
            <person name="Konstantinou D."/>
            <person name="Popin R.V."/>
            <person name="Fewer D.P."/>
            <person name="Sivonen K."/>
            <person name="Gkelis S."/>
        </authorList>
    </citation>
    <scope>NUCLEOTIDE SEQUENCE</scope>
    <source>
        <strain evidence="2">TAU-MAC 1115</strain>
    </source>
</reference>
<organism evidence="2 3">
    <name type="scientific">Leptothoe spongobia TAU-MAC 1115</name>
    <dbReference type="NCBI Taxonomy" id="1967444"/>
    <lineage>
        <taxon>Bacteria</taxon>
        <taxon>Bacillati</taxon>
        <taxon>Cyanobacteriota</taxon>
        <taxon>Cyanophyceae</taxon>
        <taxon>Nodosilineales</taxon>
        <taxon>Cymatolegaceae</taxon>
        <taxon>Leptothoe</taxon>
        <taxon>Leptothoe spongobia</taxon>
    </lineage>
</organism>
<dbReference type="RefSeq" id="WP_215609407.1">
    <property type="nucleotide sequence ID" value="NZ_JADOES010000024.1"/>
</dbReference>
<protein>
    <recommendedName>
        <fullName evidence="4">Lipoprotein</fullName>
    </recommendedName>
</protein>
<evidence type="ECO:0000313" key="3">
    <source>
        <dbReference type="Proteomes" id="UP000717364"/>
    </source>
</evidence>
<evidence type="ECO:0000256" key="1">
    <source>
        <dbReference type="SAM" id="SignalP"/>
    </source>
</evidence>
<name>A0A947DG73_9CYAN</name>
<sequence length="165" mass="17868">MPKRNFWVALNTPFKITAMLAIATIVGCNQPSVPTPTGETLLDSELTNLIAEDVRQQLDIANTQKHEKTVAICPENSAEMKIVIESAQDEKTNSLYLINVAMTLTKNDGFQIGAGEHGNPVNLGDESTVIMALSYLISCSKVSHFNQLSAQSLIEVHADGSVNVQ</sequence>
<comment type="caution">
    <text evidence="2">The sequence shown here is derived from an EMBL/GenBank/DDBJ whole genome shotgun (WGS) entry which is preliminary data.</text>
</comment>
<keyword evidence="1" id="KW-0732">Signal</keyword>
<evidence type="ECO:0008006" key="4">
    <source>
        <dbReference type="Google" id="ProtNLM"/>
    </source>
</evidence>
<dbReference type="EMBL" id="JADOES010000024">
    <property type="protein sequence ID" value="MBT9316340.1"/>
    <property type="molecule type" value="Genomic_DNA"/>
</dbReference>